<evidence type="ECO:0000256" key="1">
    <source>
        <dbReference type="SAM" id="Phobius"/>
    </source>
</evidence>
<proteinExistence type="predicted"/>
<dbReference type="RefSeq" id="WP_204632851.1">
    <property type="nucleotide sequence ID" value="NZ_BSOC01000005.1"/>
</dbReference>
<accession>A0ABS2KJD8</accession>
<reference evidence="2" key="1">
    <citation type="submission" date="2020-10" db="EMBL/GenBank/DDBJ databases">
        <title>Phylogeny of dyella-like bacteria.</title>
        <authorList>
            <person name="Fu J."/>
        </authorList>
    </citation>
    <scope>NUCLEOTIDE SEQUENCE</scope>
    <source>
        <strain evidence="2">DHON07</strain>
    </source>
</reference>
<evidence type="ECO:0000313" key="2">
    <source>
        <dbReference type="EMBL" id="MBM7131261.1"/>
    </source>
</evidence>
<feature type="transmembrane region" description="Helical" evidence="1">
    <location>
        <begin position="106"/>
        <end position="124"/>
    </location>
</feature>
<evidence type="ECO:0008006" key="4">
    <source>
        <dbReference type="Google" id="ProtNLM"/>
    </source>
</evidence>
<organism evidence="2 3">
    <name type="scientific">Dyella mobilis</name>
    <dbReference type="NCBI Taxonomy" id="1849582"/>
    <lineage>
        <taxon>Bacteria</taxon>
        <taxon>Pseudomonadati</taxon>
        <taxon>Pseudomonadota</taxon>
        <taxon>Gammaproteobacteria</taxon>
        <taxon>Lysobacterales</taxon>
        <taxon>Rhodanobacteraceae</taxon>
        <taxon>Dyella</taxon>
    </lineage>
</organism>
<gene>
    <name evidence="2" type="ORF">ISS99_17170</name>
</gene>
<feature type="transmembrane region" description="Helical" evidence="1">
    <location>
        <begin position="76"/>
        <end position="94"/>
    </location>
</feature>
<sequence>METFRDRYERMSNDELVEIALTTELMPEAKVILMQILASRGIPDLAPFKAVVVEEMKREEEVRESKIERRAKYIRLRTWLLLAMAAFFLAFGAYKMVWPDATDPSGGSTMMVIGVGVMLFAFVTKRTALFWQRHVLYRRAPSRLKGEGNEGI</sequence>
<dbReference type="EMBL" id="JADIKF010000040">
    <property type="protein sequence ID" value="MBM7131261.1"/>
    <property type="molecule type" value="Genomic_DNA"/>
</dbReference>
<keyword evidence="1" id="KW-0812">Transmembrane</keyword>
<keyword evidence="1" id="KW-0472">Membrane</keyword>
<keyword evidence="3" id="KW-1185">Reference proteome</keyword>
<dbReference type="Proteomes" id="UP001430193">
    <property type="component" value="Unassembled WGS sequence"/>
</dbReference>
<name>A0ABS2KJD8_9GAMM</name>
<evidence type="ECO:0000313" key="3">
    <source>
        <dbReference type="Proteomes" id="UP001430193"/>
    </source>
</evidence>
<comment type="caution">
    <text evidence="2">The sequence shown here is derived from an EMBL/GenBank/DDBJ whole genome shotgun (WGS) entry which is preliminary data.</text>
</comment>
<keyword evidence="1" id="KW-1133">Transmembrane helix</keyword>
<protein>
    <recommendedName>
        <fullName evidence="4">Holin-X, holin superfamily III</fullName>
    </recommendedName>
</protein>